<evidence type="ECO:0000313" key="2">
    <source>
        <dbReference type="Proteomes" id="UP000251075"/>
    </source>
</evidence>
<protein>
    <submittedName>
        <fullName evidence="1">Uncharacterized protein</fullName>
    </submittedName>
</protein>
<organism evidence="1 2">
    <name type="scientific">Paramagnetospirillum kuznetsovii</name>
    <dbReference type="NCBI Taxonomy" id="2053833"/>
    <lineage>
        <taxon>Bacteria</taxon>
        <taxon>Pseudomonadati</taxon>
        <taxon>Pseudomonadota</taxon>
        <taxon>Alphaproteobacteria</taxon>
        <taxon>Rhodospirillales</taxon>
        <taxon>Magnetospirillaceae</taxon>
        <taxon>Paramagnetospirillum</taxon>
    </lineage>
</organism>
<gene>
    <name evidence="1" type="ORF">CU669_08355</name>
</gene>
<comment type="caution">
    <text evidence="1">The sequence shown here is derived from an EMBL/GenBank/DDBJ whole genome shotgun (WGS) entry which is preliminary data.</text>
</comment>
<sequence>MTRIDLEGNLADIIGVHHPKTPLPPADAKDMKTIFRWLSDNPEFALPFNWAQAVVRRLDRRNKMPMLACKMAIAFPLAHMLGFVESADSFNNAIFSGSWSGFDPATVRAWL</sequence>
<reference evidence="1 2" key="1">
    <citation type="submission" date="2017-11" db="EMBL/GenBank/DDBJ databases">
        <title>Draft genome sequence of magnetotactic bacterium Magnetospirillum kuznetsovii LBB-42.</title>
        <authorList>
            <person name="Grouzdev D.S."/>
            <person name="Rysina M.S."/>
            <person name="Baslerov R.V."/>
            <person name="Koziaeva V."/>
        </authorList>
    </citation>
    <scope>NUCLEOTIDE SEQUENCE [LARGE SCALE GENOMIC DNA]</scope>
    <source>
        <strain evidence="1 2">LBB-42</strain>
    </source>
</reference>
<proteinExistence type="predicted"/>
<dbReference type="AlphaFoldDB" id="A0A364P0N4"/>
<evidence type="ECO:0000313" key="1">
    <source>
        <dbReference type="EMBL" id="RAU22675.1"/>
    </source>
</evidence>
<dbReference type="EMBL" id="PGTO01000004">
    <property type="protein sequence ID" value="RAU22675.1"/>
    <property type="molecule type" value="Genomic_DNA"/>
</dbReference>
<accession>A0A364P0N4</accession>
<dbReference type="Proteomes" id="UP000251075">
    <property type="component" value="Unassembled WGS sequence"/>
</dbReference>
<keyword evidence="2" id="KW-1185">Reference proteome</keyword>
<name>A0A364P0N4_9PROT</name>
<dbReference type="RefSeq" id="WP_112143564.1">
    <property type="nucleotide sequence ID" value="NZ_PGTO01000004.1"/>
</dbReference>